<dbReference type="Proteomes" id="UP000273270">
    <property type="component" value="Chromosome"/>
</dbReference>
<evidence type="ECO:0000313" key="3">
    <source>
        <dbReference type="Proteomes" id="UP000255224"/>
    </source>
</evidence>
<keyword evidence="4" id="KW-1185">Reference proteome</keyword>
<dbReference type="AlphaFoldDB" id="A0A376DUM3"/>
<proteinExistence type="predicted"/>
<reference evidence="2 3" key="1">
    <citation type="submission" date="2018-06" db="EMBL/GenBank/DDBJ databases">
        <authorList>
            <consortium name="Pathogen Informatics"/>
            <person name="Doyle S."/>
        </authorList>
    </citation>
    <scope>NUCLEOTIDE SEQUENCE [LARGE SCALE GENOMIC DNA]</scope>
    <source>
        <strain evidence="2 3">NCTC13533</strain>
    </source>
</reference>
<dbReference type="RefSeq" id="WP_123880159.1">
    <property type="nucleotide sequence ID" value="NZ_CP033920.1"/>
</dbReference>
<accession>A0A3G6N9I0</accession>
<protein>
    <submittedName>
        <fullName evidence="2">Uncharacterized protein</fullName>
    </submittedName>
</protein>
<accession>A0A376DUM3</accession>
<gene>
    <name evidence="1" type="ORF">EG346_16785</name>
    <name evidence="2" type="ORF">NCTC13533_01901</name>
</gene>
<organism evidence="2 3">
    <name type="scientific">Chryseobacterium carnipullorum</name>
    <dbReference type="NCBI Taxonomy" id="1124835"/>
    <lineage>
        <taxon>Bacteria</taxon>
        <taxon>Pseudomonadati</taxon>
        <taxon>Bacteroidota</taxon>
        <taxon>Flavobacteriia</taxon>
        <taxon>Flavobacteriales</taxon>
        <taxon>Weeksellaceae</taxon>
        <taxon>Chryseobacterium group</taxon>
        <taxon>Chryseobacterium</taxon>
    </lineage>
</organism>
<dbReference type="KEGG" id="ccau:EG346_16785"/>
<evidence type="ECO:0000313" key="1">
    <source>
        <dbReference type="EMBL" id="AZA49732.1"/>
    </source>
</evidence>
<evidence type="ECO:0000313" key="4">
    <source>
        <dbReference type="Proteomes" id="UP000273270"/>
    </source>
</evidence>
<dbReference type="EMBL" id="UFVQ01000003">
    <property type="protein sequence ID" value="STC95485.1"/>
    <property type="molecule type" value="Genomic_DNA"/>
</dbReference>
<sequence length="80" mass="9713">MDNEILLLREFLTSIGFSEDRELVFFNQNIMIYFNEVQNQWRIKNVNSYHGMDITSFDIPLDDEEKKRIWKTVSDNYSEK</sequence>
<name>A0A376DUM3_CHRCU</name>
<dbReference type="EMBL" id="CP033920">
    <property type="protein sequence ID" value="AZA49732.1"/>
    <property type="molecule type" value="Genomic_DNA"/>
</dbReference>
<dbReference type="Proteomes" id="UP000255224">
    <property type="component" value="Unassembled WGS sequence"/>
</dbReference>
<reference evidence="4" key="2">
    <citation type="submission" date="2018-11" db="EMBL/GenBank/DDBJ databases">
        <title>Proposal to divide the Flavobacteriaceae and reorganize its genera based on Amino Acid Identity values calculated from whole genome sequences.</title>
        <authorList>
            <person name="Nicholson A.C."/>
            <person name="Gulvik C.A."/>
            <person name="Whitney A.M."/>
            <person name="Humrighouse B.W."/>
            <person name="Bell M."/>
            <person name="Holmes B."/>
            <person name="Steigerwalt A.G."/>
            <person name="Villarma A."/>
            <person name="Sheth M."/>
            <person name="Batra D."/>
            <person name="Pryor J."/>
            <person name="Bernardet J.-F."/>
            <person name="Hugo C."/>
            <person name="Kampfer P."/>
            <person name="Newman J."/>
            <person name="McQuiston J.R."/>
        </authorList>
    </citation>
    <scope>NUCLEOTIDE SEQUENCE [LARGE SCALE GENOMIC DNA]</scope>
    <source>
        <strain evidence="4">G0188</strain>
    </source>
</reference>
<evidence type="ECO:0000313" key="2">
    <source>
        <dbReference type="EMBL" id="STC95485.1"/>
    </source>
</evidence>
<reference evidence="1" key="3">
    <citation type="submission" date="2018-11" db="EMBL/GenBank/DDBJ databases">
        <title>Proposal to divide the Flavobacteriaceae and reorganize its genera based on Amino Acid Identity values calculated from whole genome sequences.</title>
        <authorList>
            <person name="Nicholson A.C."/>
            <person name="Gulvik C.A."/>
            <person name="Whitney A.M."/>
            <person name="Humrighouse B.W."/>
            <person name="Bell M."/>
            <person name="Holmes B."/>
            <person name="Steigerwalt A."/>
            <person name="Villarma A."/>
            <person name="Sheth M."/>
            <person name="Batra D."/>
            <person name="Pryor J."/>
            <person name="Bernardet J.-F."/>
            <person name="Hugo C."/>
            <person name="Kampfer P."/>
            <person name="Newman J."/>
            <person name="Mcquiston J.R."/>
        </authorList>
    </citation>
    <scope>NUCLEOTIDE SEQUENCE [LARGE SCALE GENOMIC DNA]</scope>
    <source>
        <strain evidence="1">G0188</strain>
    </source>
</reference>